<evidence type="ECO:0000313" key="2">
    <source>
        <dbReference type="Proteomes" id="UP000011863"/>
    </source>
</evidence>
<proteinExistence type="predicted"/>
<evidence type="ECO:0008006" key="3">
    <source>
        <dbReference type="Google" id="ProtNLM"/>
    </source>
</evidence>
<evidence type="ECO:0000313" key="1">
    <source>
        <dbReference type="EMBL" id="BAN00807.1"/>
    </source>
</evidence>
<dbReference type="Proteomes" id="UP000011863">
    <property type="component" value="Chromosome"/>
</dbReference>
<dbReference type="KEGG" id="aym:YM304_04930"/>
<accession>A0A6C7E0G7</accession>
<sequence>MMLGLVTADVAAPLDPDLSPFDAACRARLGDDAVRIVSWDDPEVEWSAFDAVVIRSTWDYTERLDEFLDWVDRVSNVTELINGAAAVRWSTDKRYLAELATEGIPIVPTTFVAPGEPAPVVDRLHVVKPTVGAGSSGARRCEPDEVAAHVAELHAQGRTAMVQPYLDRLDELGESAFCFVPAAAGDGLELSHVFRKGAILTTTDVEQEGDLFAKEDITVREPDERERALADAVLETRAVQQFDRIAFARVDVAPASDPTADEPFVVMELELIEPSFYLGLNVGSADLFANRLIAWMRRHRIGVAS</sequence>
<dbReference type="InterPro" id="IPR053191">
    <property type="entry name" value="DcsG_Biosynth_Enzyme"/>
</dbReference>
<gene>
    <name evidence="1" type="ORF">YM304_04930</name>
</gene>
<keyword evidence="2" id="KW-1185">Reference proteome</keyword>
<dbReference type="EMBL" id="AP012057">
    <property type="protein sequence ID" value="BAN00807.1"/>
    <property type="molecule type" value="Genomic_DNA"/>
</dbReference>
<dbReference type="PANTHER" id="PTHR39217">
    <property type="match status" value="1"/>
</dbReference>
<reference evidence="1 2" key="1">
    <citation type="journal article" date="2013" name="Int. J. Syst. Evol. Microbiol.">
        <title>Ilumatobacter nonamiense sp. nov. and Ilumatobacter coccineum sp. nov., isolated from seashore sand.</title>
        <authorList>
            <person name="Matsumoto A."/>
            <person name="Kasai H."/>
            <person name="Matsuo Y."/>
            <person name="Shizuri Y."/>
            <person name="Ichikawa N."/>
            <person name="Fujita N."/>
            <person name="Omura S."/>
            <person name="Takahashi Y."/>
        </authorList>
    </citation>
    <scope>NUCLEOTIDE SEQUENCE [LARGE SCALE GENOMIC DNA]</scope>
    <source>
        <strain evidence="2">NBRC 103263 / KCTC 29153 / YM16-304</strain>
    </source>
</reference>
<dbReference type="AlphaFoldDB" id="A0A6C7E0G7"/>
<protein>
    <recommendedName>
        <fullName evidence="3">ATP-grasp domain-containing protein</fullName>
    </recommendedName>
</protein>
<organism evidence="1 2">
    <name type="scientific">Ilumatobacter coccineus (strain NBRC 103263 / KCTC 29153 / YM16-304)</name>
    <dbReference type="NCBI Taxonomy" id="1313172"/>
    <lineage>
        <taxon>Bacteria</taxon>
        <taxon>Bacillati</taxon>
        <taxon>Actinomycetota</taxon>
        <taxon>Acidimicrobiia</taxon>
        <taxon>Acidimicrobiales</taxon>
        <taxon>Ilumatobacteraceae</taxon>
        <taxon>Ilumatobacter</taxon>
    </lineage>
</organism>
<dbReference type="PANTHER" id="PTHR39217:SF1">
    <property type="entry name" value="GLUTATHIONE SYNTHETASE"/>
    <property type="match status" value="1"/>
</dbReference>
<dbReference type="SUPFAM" id="SSF56059">
    <property type="entry name" value="Glutathione synthetase ATP-binding domain-like"/>
    <property type="match status" value="1"/>
</dbReference>
<name>A0A6C7E0G7_ILUCY</name>